<evidence type="ECO:0000259" key="2">
    <source>
        <dbReference type="PROSITE" id="PS50222"/>
    </source>
</evidence>
<proteinExistence type="predicted"/>
<dbReference type="Gene3D" id="1.10.238.10">
    <property type="entry name" value="EF-hand"/>
    <property type="match status" value="1"/>
</dbReference>
<dbReference type="Pfam" id="PF13405">
    <property type="entry name" value="EF-hand_6"/>
    <property type="match status" value="1"/>
</dbReference>
<dbReference type="InterPro" id="IPR011992">
    <property type="entry name" value="EF-hand-dom_pair"/>
</dbReference>
<protein>
    <recommendedName>
        <fullName evidence="2">EF-hand domain-containing protein</fullName>
    </recommendedName>
</protein>
<keyword evidence="4" id="KW-1185">Reference proteome</keyword>
<dbReference type="InterPro" id="IPR002048">
    <property type="entry name" value="EF_hand_dom"/>
</dbReference>
<dbReference type="EMBL" id="JANJYJ010000002">
    <property type="protein sequence ID" value="KAK3225472.1"/>
    <property type="molecule type" value="Genomic_DNA"/>
</dbReference>
<dbReference type="Proteomes" id="UP001281410">
    <property type="component" value="Unassembled WGS sequence"/>
</dbReference>
<sequence>EIYSGNDEIIDLQEFFELNTKGVDSNEVIENLKDAFSLYDIDSNRSITVEELHKVFKSLGEDCTVAECMKMINVIDNDDNVKSRSLSGQNSSYGQMTRIWAKVKWDLYRSTSSPNYFNPIGSCISSKKKVVGRGDCGSVQVPEPTVSVP</sequence>
<keyword evidence="1" id="KW-0106">Calcium</keyword>
<feature type="non-terminal residue" evidence="3">
    <location>
        <position position="1"/>
    </location>
</feature>
<dbReference type="SUPFAM" id="SSF47473">
    <property type="entry name" value="EF-hand"/>
    <property type="match status" value="1"/>
</dbReference>
<feature type="domain" description="EF-hand" evidence="2">
    <location>
        <begin position="27"/>
        <end position="62"/>
    </location>
</feature>
<reference evidence="3" key="1">
    <citation type="journal article" date="2023" name="Plant J.">
        <title>Genome sequences and population genomics provide insights into the demographic history, inbreeding, and mutation load of two 'living fossil' tree species of Dipteronia.</title>
        <authorList>
            <person name="Feng Y."/>
            <person name="Comes H.P."/>
            <person name="Chen J."/>
            <person name="Zhu S."/>
            <person name="Lu R."/>
            <person name="Zhang X."/>
            <person name="Li P."/>
            <person name="Qiu J."/>
            <person name="Olsen K.M."/>
            <person name="Qiu Y."/>
        </authorList>
    </citation>
    <scope>NUCLEOTIDE SEQUENCE</scope>
    <source>
        <strain evidence="3">NBL</strain>
    </source>
</reference>
<dbReference type="InterPro" id="IPR018247">
    <property type="entry name" value="EF_Hand_1_Ca_BS"/>
</dbReference>
<name>A0AAE0EF45_9ROSI</name>
<dbReference type="PROSITE" id="PS00018">
    <property type="entry name" value="EF_HAND_1"/>
    <property type="match status" value="1"/>
</dbReference>
<comment type="caution">
    <text evidence="3">The sequence shown here is derived from an EMBL/GenBank/DDBJ whole genome shotgun (WGS) entry which is preliminary data.</text>
</comment>
<dbReference type="AlphaFoldDB" id="A0AAE0EF45"/>
<gene>
    <name evidence="3" type="ORF">Dsin_005334</name>
</gene>
<accession>A0AAE0EF45</accession>
<dbReference type="GO" id="GO:0005509">
    <property type="term" value="F:calcium ion binding"/>
    <property type="evidence" value="ECO:0007669"/>
    <property type="project" value="InterPro"/>
</dbReference>
<dbReference type="CDD" id="cd00051">
    <property type="entry name" value="EFh"/>
    <property type="match status" value="1"/>
</dbReference>
<dbReference type="PROSITE" id="PS50222">
    <property type="entry name" value="EF_HAND_2"/>
    <property type="match status" value="1"/>
</dbReference>
<evidence type="ECO:0000313" key="3">
    <source>
        <dbReference type="EMBL" id="KAK3225472.1"/>
    </source>
</evidence>
<evidence type="ECO:0000313" key="4">
    <source>
        <dbReference type="Proteomes" id="UP001281410"/>
    </source>
</evidence>
<organism evidence="3 4">
    <name type="scientific">Dipteronia sinensis</name>
    <dbReference type="NCBI Taxonomy" id="43782"/>
    <lineage>
        <taxon>Eukaryota</taxon>
        <taxon>Viridiplantae</taxon>
        <taxon>Streptophyta</taxon>
        <taxon>Embryophyta</taxon>
        <taxon>Tracheophyta</taxon>
        <taxon>Spermatophyta</taxon>
        <taxon>Magnoliopsida</taxon>
        <taxon>eudicotyledons</taxon>
        <taxon>Gunneridae</taxon>
        <taxon>Pentapetalae</taxon>
        <taxon>rosids</taxon>
        <taxon>malvids</taxon>
        <taxon>Sapindales</taxon>
        <taxon>Sapindaceae</taxon>
        <taxon>Hippocastanoideae</taxon>
        <taxon>Acereae</taxon>
        <taxon>Dipteronia</taxon>
    </lineage>
</organism>
<evidence type="ECO:0000256" key="1">
    <source>
        <dbReference type="ARBA" id="ARBA00022837"/>
    </source>
</evidence>